<dbReference type="InParanoid" id="G4Q5D0"/>
<reference evidence="1 2" key="1">
    <citation type="journal article" date="2011" name="J. Bacteriol.">
        <title>Complete genome sequence of Acidaminococcus intestini RYC-MR95, a Gram-negative bacterium from the phylum Firmicutes.</title>
        <authorList>
            <person name="D'Auria G."/>
            <person name="Galan J.C."/>
            <person name="Rodriguez-Alcayna M."/>
            <person name="Moya A."/>
            <person name="Baquero F."/>
            <person name="Latorre A."/>
        </authorList>
    </citation>
    <scope>NUCLEOTIDE SEQUENCE [LARGE SCALE GENOMIC DNA]</scope>
    <source>
        <strain evidence="1 2">RyC-MR95</strain>
    </source>
</reference>
<accession>G4Q5D0</accession>
<protein>
    <submittedName>
        <fullName evidence="1">Uncharacterized protein</fullName>
    </submittedName>
</protein>
<proteinExistence type="predicted"/>
<organism evidence="1 2">
    <name type="scientific">Acidaminococcus intestini (strain RyC-MR95)</name>
    <dbReference type="NCBI Taxonomy" id="568816"/>
    <lineage>
        <taxon>Bacteria</taxon>
        <taxon>Bacillati</taxon>
        <taxon>Bacillota</taxon>
        <taxon>Negativicutes</taxon>
        <taxon>Acidaminococcales</taxon>
        <taxon>Acidaminococcaceae</taxon>
        <taxon>Acidaminococcus</taxon>
    </lineage>
</organism>
<evidence type="ECO:0000313" key="1">
    <source>
        <dbReference type="EMBL" id="AEQ23308.1"/>
    </source>
</evidence>
<dbReference type="PATRIC" id="fig|568816.4.peg.2039"/>
<sequence>MNDKKIALHFAKKNGFSIVVSKKDDAGQVYFEAYALDGPECSLVITPQKIVVTEGKAAWMEK</sequence>
<gene>
    <name evidence="1" type="ordered locus">Acin_2108</name>
</gene>
<dbReference type="EMBL" id="CP003058">
    <property type="protein sequence ID" value="AEQ23308.1"/>
    <property type="molecule type" value="Genomic_DNA"/>
</dbReference>
<dbReference type="GeneID" id="92879290"/>
<name>G4Q5D0_ACIIR</name>
<dbReference type="AlphaFoldDB" id="G4Q5D0"/>
<keyword evidence="2" id="KW-1185">Reference proteome</keyword>
<dbReference type="STRING" id="568816.Acin_2108"/>
<dbReference type="Proteomes" id="UP000007093">
    <property type="component" value="Chromosome"/>
</dbReference>
<dbReference type="KEGG" id="ain:Acin_2108"/>
<evidence type="ECO:0000313" key="2">
    <source>
        <dbReference type="Proteomes" id="UP000007093"/>
    </source>
</evidence>
<dbReference type="HOGENOM" id="CLU_2893603_0_0_9"/>
<dbReference type="RefSeq" id="WP_014129037.1">
    <property type="nucleotide sequence ID" value="NC_016077.1"/>
</dbReference>